<keyword evidence="4 6" id="KW-0067">ATP-binding</keyword>
<dbReference type="Proteomes" id="UP000242367">
    <property type="component" value="Unassembled WGS sequence"/>
</dbReference>
<comment type="similarity">
    <text evidence="1">Belongs to the ABC transporter superfamily.</text>
</comment>
<evidence type="ECO:0000256" key="3">
    <source>
        <dbReference type="ARBA" id="ARBA00022741"/>
    </source>
</evidence>
<dbReference type="PROSITE" id="PS50893">
    <property type="entry name" value="ABC_TRANSPORTER_2"/>
    <property type="match status" value="1"/>
</dbReference>
<dbReference type="InterPro" id="IPR017871">
    <property type="entry name" value="ABC_transporter-like_CS"/>
</dbReference>
<keyword evidence="6" id="KW-0378">Hydrolase</keyword>
<evidence type="ECO:0000313" key="7">
    <source>
        <dbReference type="Proteomes" id="UP000242367"/>
    </source>
</evidence>
<reference evidence="6 7" key="1">
    <citation type="journal article" date="2017" name="Chemistry">
        <title>Isolation, Biosynthesis and Chemical Modifications of Rubterolones A-F: Rare Tropolone Alkaloids from Actinomadura sp. 5-2.</title>
        <authorList>
            <person name="Guo H."/>
            <person name="Benndorf R."/>
            <person name="Leichnitz D."/>
            <person name="Klassen J.L."/>
            <person name="Vollmers J."/>
            <person name="Gorls H."/>
            <person name="Steinacker M."/>
            <person name="Weigel C."/>
            <person name="Dahse H.M."/>
            <person name="Kaster A.K."/>
            <person name="de Beer Z.W."/>
            <person name="Poulsen M."/>
            <person name="Beemelmanns C."/>
        </authorList>
    </citation>
    <scope>NUCLEOTIDE SEQUENCE [LARGE SCALE GENOMIC DNA]</scope>
    <source>
        <strain evidence="6 7">5-2</strain>
    </source>
</reference>
<keyword evidence="2" id="KW-0813">Transport</keyword>
<dbReference type="EC" id="3.6.3.-" evidence="6"/>
<dbReference type="GO" id="GO:0005524">
    <property type="term" value="F:ATP binding"/>
    <property type="evidence" value="ECO:0007669"/>
    <property type="project" value="UniProtKB-KW"/>
</dbReference>
<dbReference type="GO" id="GO:0016887">
    <property type="term" value="F:ATP hydrolysis activity"/>
    <property type="evidence" value="ECO:0007669"/>
    <property type="project" value="InterPro"/>
</dbReference>
<evidence type="ECO:0000256" key="2">
    <source>
        <dbReference type="ARBA" id="ARBA00022448"/>
    </source>
</evidence>
<sequence>MTPAIALRGAGLAYGSRVLWRGLDLEVRPGEFLAVLGANGTGKSSLLRVLLGLRRLTEGTVEIAGRAPRRGGDRVGYVPQRLEVSPLTPLRARDFVRLGVDGHRWGFGRARGAVRERVEDALRAVGAEPYADVPLRLLSGGERQRVRVAQALASDPRILLCDEPLLSLDPGSQATVAGLIDQRRRTRDTAVVFVTHEIEPILGLADRVLYLAGGRFRIGAPDDVLTSPVLSDLYGTPVQVVRAGDHVAVVGAPPVRAEGTA</sequence>
<keyword evidence="3" id="KW-0547">Nucleotide-binding</keyword>
<dbReference type="PANTHER" id="PTHR42734:SF17">
    <property type="entry name" value="METAL TRANSPORT SYSTEM ATP-BINDING PROTEIN TM_0124-RELATED"/>
    <property type="match status" value="1"/>
</dbReference>
<evidence type="ECO:0000256" key="1">
    <source>
        <dbReference type="ARBA" id="ARBA00005417"/>
    </source>
</evidence>
<dbReference type="Gene3D" id="3.40.50.300">
    <property type="entry name" value="P-loop containing nucleotide triphosphate hydrolases"/>
    <property type="match status" value="1"/>
</dbReference>
<proteinExistence type="inferred from homology"/>
<dbReference type="EMBL" id="MTBP01000003">
    <property type="protein sequence ID" value="POM23674.1"/>
    <property type="molecule type" value="Genomic_DNA"/>
</dbReference>
<dbReference type="InterPro" id="IPR027417">
    <property type="entry name" value="P-loop_NTPase"/>
</dbReference>
<dbReference type="RefSeq" id="WP_103565262.1">
    <property type="nucleotide sequence ID" value="NZ_MTBP01000003.1"/>
</dbReference>
<dbReference type="SUPFAM" id="SSF52540">
    <property type="entry name" value="P-loop containing nucleoside triphosphate hydrolases"/>
    <property type="match status" value="1"/>
</dbReference>
<name>A0A2P4UF24_9ACTN</name>
<evidence type="ECO:0000259" key="5">
    <source>
        <dbReference type="PROSITE" id="PS50893"/>
    </source>
</evidence>
<evidence type="ECO:0000313" key="6">
    <source>
        <dbReference type="EMBL" id="POM23674.1"/>
    </source>
</evidence>
<protein>
    <submittedName>
        <fullName evidence="6">Zinc import ATP-binding protein ZnuC</fullName>
        <ecNumber evidence="6">3.6.3.-</ecNumber>
    </submittedName>
</protein>
<dbReference type="PROSITE" id="PS00211">
    <property type="entry name" value="ABC_TRANSPORTER_1"/>
    <property type="match status" value="1"/>
</dbReference>
<dbReference type="PANTHER" id="PTHR42734">
    <property type="entry name" value="METAL TRANSPORT SYSTEM ATP-BINDING PROTEIN TM_0124-RELATED"/>
    <property type="match status" value="1"/>
</dbReference>
<feature type="domain" description="ABC transporter" evidence="5">
    <location>
        <begin position="5"/>
        <end position="238"/>
    </location>
</feature>
<organism evidence="6 7">
    <name type="scientific">Actinomadura rubteroloni</name>
    <dbReference type="NCBI Taxonomy" id="1926885"/>
    <lineage>
        <taxon>Bacteria</taxon>
        <taxon>Bacillati</taxon>
        <taxon>Actinomycetota</taxon>
        <taxon>Actinomycetes</taxon>
        <taxon>Streptosporangiales</taxon>
        <taxon>Thermomonosporaceae</taxon>
        <taxon>Actinomadura</taxon>
    </lineage>
</organism>
<comment type="caution">
    <text evidence="6">The sequence shown here is derived from an EMBL/GenBank/DDBJ whole genome shotgun (WGS) entry which is preliminary data.</text>
</comment>
<dbReference type="InterPro" id="IPR050153">
    <property type="entry name" value="Metal_Ion_Import_ABC"/>
</dbReference>
<evidence type="ECO:0000256" key="4">
    <source>
        <dbReference type="ARBA" id="ARBA00022840"/>
    </source>
</evidence>
<dbReference type="Pfam" id="PF00005">
    <property type="entry name" value="ABC_tran"/>
    <property type="match status" value="1"/>
</dbReference>
<dbReference type="InterPro" id="IPR003593">
    <property type="entry name" value="AAA+_ATPase"/>
</dbReference>
<dbReference type="SMART" id="SM00382">
    <property type="entry name" value="AAA"/>
    <property type="match status" value="1"/>
</dbReference>
<gene>
    <name evidence="6" type="primary">znuC_3</name>
    <name evidence="6" type="ORF">BTM25_48350</name>
</gene>
<dbReference type="InterPro" id="IPR003439">
    <property type="entry name" value="ABC_transporter-like_ATP-bd"/>
</dbReference>
<accession>A0A2P4UF24</accession>
<dbReference type="AlphaFoldDB" id="A0A2P4UF24"/>
<keyword evidence="7" id="KW-1185">Reference proteome</keyword>